<dbReference type="InterPro" id="IPR003660">
    <property type="entry name" value="HAMP_dom"/>
</dbReference>
<dbReference type="InterPro" id="IPR004089">
    <property type="entry name" value="MCPsignal_dom"/>
</dbReference>
<keyword evidence="6 11" id="KW-1133">Transmembrane helix</keyword>
<gene>
    <name evidence="14" type="ORF">H8F21_01615</name>
</gene>
<evidence type="ECO:0000259" key="12">
    <source>
        <dbReference type="PROSITE" id="PS50111"/>
    </source>
</evidence>
<evidence type="ECO:0000256" key="7">
    <source>
        <dbReference type="ARBA" id="ARBA00023136"/>
    </source>
</evidence>
<dbReference type="Gene3D" id="1.10.287.950">
    <property type="entry name" value="Methyl-accepting chemotaxis protein"/>
    <property type="match status" value="1"/>
</dbReference>
<dbReference type="SUPFAM" id="SSF103190">
    <property type="entry name" value="Sensory domain-like"/>
    <property type="match status" value="1"/>
</dbReference>
<dbReference type="CDD" id="cd11386">
    <property type="entry name" value="MCP_signal"/>
    <property type="match status" value="1"/>
</dbReference>
<keyword evidence="2" id="KW-1003">Cell membrane</keyword>
<dbReference type="InterPro" id="IPR033479">
    <property type="entry name" value="dCache_1"/>
</dbReference>
<dbReference type="Pfam" id="PF00672">
    <property type="entry name" value="HAMP"/>
    <property type="match status" value="1"/>
</dbReference>
<comment type="caution">
    <text evidence="14">The sequence shown here is derived from an EMBL/GenBank/DDBJ whole genome shotgun (WGS) entry which is preliminary data.</text>
</comment>
<dbReference type="SUPFAM" id="SSF58104">
    <property type="entry name" value="Methyl-accepting chemotaxis protein (MCP) signaling domain"/>
    <property type="match status" value="1"/>
</dbReference>
<evidence type="ECO:0000256" key="10">
    <source>
        <dbReference type="PROSITE-ProRule" id="PRU00284"/>
    </source>
</evidence>
<evidence type="ECO:0000256" key="6">
    <source>
        <dbReference type="ARBA" id="ARBA00022989"/>
    </source>
</evidence>
<keyword evidence="7 11" id="KW-0472">Membrane</keyword>
<evidence type="ECO:0000256" key="2">
    <source>
        <dbReference type="ARBA" id="ARBA00022475"/>
    </source>
</evidence>
<dbReference type="Pfam" id="PF02743">
    <property type="entry name" value="dCache_1"/>
    <property type="match status" value="1"/>
</dbReference>
<keyword evidence="4" id="KW-0145">Chemotaxis</keyword>
<dbReference type="PROSITE" id="PS50885">
    <property type="entry name" value="HAMP"/>
    <property type="match status" value="1"/>
</dbReference>
<dbReference type="Gene3D" id="3.30.450.20">
    <property type="entry name" value="PAS domain"/>
    <property type="match status" value="2"/>
</dbReference>
<dbReference type="PANTHER" id="PTHR32089:SF39">
    <property type="entry name" value="METHYL-ACCEPTING CHEMOTAXIS PROTEIN HLYB"/>
    <property type="match status" value="1"/>
</dbReference>
<evidence type="ECO:0000256" key="9">
    <source>
        <dbReference type="ARBA" id="ARBA00029447"/>
    </source>
</evidence>
<dbReference type="SMART" id="SM00304">
    <property type="entry name" value="HAMP"/>
    <property type="match status" value="1"/>
</dbReference>
<comment type="subcellular location">
    <subcellularLocation>
        <location evidence="1">Cell membrane</location>
        <topology evidence="1">Multi-pass membrane protein</topology>
    </subcellularLocation>
</comment>
<evidence type="ECO:0000256" key="3">
    <source>
        <dbReference type="ARBA" id="ARBA00022481"/>
    </source>
</evidence>
<sequence length="624" mass="67552">MNRSLRFSHKILIAASLIVMLAFALFTLYNDYLQRNATRTSLENYLAEMGESTSTNIRNLLEGRISLVENLGQNIAQDPTDAETLMGQKALISSFLTVYLGKVDGGFSVRPDSTMPEGYDPRTRPWYKDGMAASGAVLTEPYIDLTTNKMVIGILSKVSSSVGVVGGDLSLDGLVQIINSLKFGGMGYAFLVNDQGKILVHPDQSLVMKSLADLYPGRTPKLSAELTEVQVDGQDRLLTFTPITGLPSANWYIGLSIDKDKAYAMLSEFRTSAIIATVIALAIIIGLLGLLIRVLLQPLLTMTRAMEDIAEGEGDLTKRLAIHSQDEFGDLGKAFNRFVERIHTSIREVSSATEQVNEVALRVVSASNSSMVNSDEQSNRTNSVAAAINELGAAAQEIAHNAAQASQQASSARHLAEEGQQVVDRSIAAMNRLSDLICTSSSHIETLNNKTVNIGQILEVITSISQQTNLLALNAAIEAARAGEAGRGFAVVADEVRNLAHRTQESAQQVQNMIEELQVGARESVDTMGQSQRHSQDSVEIANQAGERLGSVTLRIGEIDGMNQSVATATEEQTAVVESINMDINEINMLNQEGVENLQSTLRACADLEQQATRLKHLVGSFRI</sequence>
<feature type="domain" description="HAMP" evidence="13">
    <location>
        <begin position="293"/>
        <end position="347"/>
    </location>
</feature>
<organism evidence="14 15">
    <name type="scientific">Pseudomonas arcuscaelestis</name>
    <dbReference type="NCBI Taxonomy" id="2710591"/>
    <lineage>
        <taxon>Bacteria</taxon>
        <taxon>Pseudomonadati</taxon>
        <taxon>Pseudomonadota</taxon>
        <taxon>Gammaproteobacteria</taxon>
        <taxon>Pseudomonadales</taxon>
        <taxon>Pseudomonadaceae</taxon>
        <taxon>Pseudomonas</taxon>
    </lineage>
</organism>
<evidence type="ECO:0000256" key="8">
    <source>
        <dbReference type="ARBA" id="ARBA00023224"/>
    </source>
</evidence>
<evidence type="ECO:0000256" key="5">
    <source>
        <dbReference type="ARBA" id="ARBA00022692"/>
    </source>
</evidence>
<keyword evidence="5 11" id="KW-0812">Transmembrane</keyword>
<dbReference type="EMBL" id="JACOPV010000001">
    <property type="protein sequence ID" value="MBM5456260.1"/>
    <property type="molecule type" value="Genomic_DNA"/>
</dbReference>
<evidence type="ECO:0000256" key="1">
    <source>
        <dbReference type="ARBA" id="ARBA00004651"/>
    </source>
</evidence>
<accession>A0ABS2BS27</accession>
<keyword evidence="15" id="KW-1185">Reference proteome</keyword>
<dbReference type="CDD" id="cd06225">
    <property type="entry name" value="HAMP"/>
    <property type="match status" value="1"/>
</dbReference>
<dbReference type="PROSITE" id="PS50111">
    <property type="entry name" value="CHEMOTAXIS_TRANSDUC_2"/>
    <property type="match status" value="1"/>
</dbReference>
<feature type="domain" description="Methyl-accepting transducer" evidence="12">
    <location>
        <begin position="352"/>
        <end position="588"/>
    </location>
</feature>
<dbReference type="Proteomes" id="UP000745663">
    <property type="component" value="Unassembled WGS sequence"/>
</dbReference>
<evidence type="ECO:0000256" key="11">
    <source>
        <dbReference type="SAM" id="Phobius"/>
    </source>
</evidence>
<reference evidence="14 15" key="1">
    <citation type="submission" date="2020-08" db="EMBL/GenBank/DDBJ databases">
        <title>Description of novel Pseudomonas species.</title>
        <authorList>
            <person name="Duman M."/>
            <person name="Mulet M."/>
            <person name="Altun S."/>
            <person name="Saticioglu I.B."/>
            <person name="Lalucat J."/>
            <person name="Garcia-Valdes E."/>
        </authorList>
    </citation>
    <scope>NUCLEOTIDE SEQUENCE [LARGE SCALE GENOMIC DNA]</scope>
    <source>
        <strain evidence="14 15">P66</strain>
    </source>
</reference>
<dbReference type="CDD" id="cd12912">
    <property type="entry name" value="PDC2_MCP_like"/>
    <property type="match status" value="1"/>
</dbReference>
<dbReference type="PANTHER" id="PTHR32089">
    <property type="entry name" value="METHYL-ACCEPTING CHEMOTAXIS PROTEIN MCPB"/>
    <property type="match status" value="1"/>
</dbReference>
<feature type="transmembrane region" description="Helical" evidence="11">
    <location>
        <begin position="12"/>
        <end position="29"/>
    </location>
</feature>
<comment type="similarity">
    <text evidence="9">Belongs to the methyl-accepting chemotaxis (MCP) protein family.</text>
</comment>
<keyword evidence="8 10" id="KW-0807">Transducer</keyword>
<proteinExistence type="inferred from homology"/>
<dbReference type="Pfam" id="PF00015">
    <property type="entry name" value="MCPsignal"/>
    <property type="match status" value="1"/>
</dbReference>
<evidence type="ECO:0000256" key="4">
    <source>
        <dbReference type="ARBA" id="ARBA00022500"/>
    </source>
</evidence>
<keyword evidence="3" id="KW-0488">Methylation</keyword>
<feature type="transmembrane region" description="Helical" evidence="11">
    <location>
        <begin position="273"/>
        <end position="296"/>
    </location>
</feature>
<dbReference type="InterPro" id="IPR029151">
    <property type="entry name" value="Sensor-like_sf"/>
</dbReference>
<evidence type="ECO:0000313" key="14">
    <source>
        <dbReference type="EMBL" id="MBM5456260.1"/>
    </source>
</evidence>
<evidence type="ECO:0000313" key="15">
    <source>
        <dbReference type="Proteomes" id="UP000745663"/>
    </source>
</evidence>
<name>A0ABS2BS27_9PSED</name>
<protein>
    <submittedName>
        <fullName evidence="14">Methyl-accepting chemotaxis protein</fullName>
    </submittedName>
</protein>
<dbReference type="SMART" id="SM00283">
    <property type="entry name" value="MA"/>
    <property type="match status" value="1"/>
</dbReference>
<evidence type="ECO:0000259" key="13">
    <source>
        <dbReference type="PROSITE" id="PS50885"/>
    </source>
</evidence>